<reference evidence="1 2" key="1">
    <citation type="submission" date="2019-03" db="EMBL/GenBank/DDBJ databases">
        <title>First draft genome of Liparis tanakae, snailfish: a comprehensive survey of snailfish specific genes.</title>
        <authorList>
            <person name="Kim W."/>
            <person name="Song I."/>
            <person name="Jeong J.-H."/>
            <person name="Kim D."/>
            <person name="Kim S."/>
            <person name="Ryu S."/>
            <person name="Song J.Y."/>
            <person name="Lee S.K."/>
        </authorList>
    </citation>
    <scope>NUCLEOTIDE SEQUENCE [LARGE SCALE GENOMIC DNA]</scope>
    <source>
        <tissue evidence="1">Muscle</tissue>
    </source>
</reference>
<keyword evidence="2" id="KW-1185">Reference proteome</keyword>
<dbReference type="EMBL" id="SRLO01000738">
    <property type="protein sequence ID" value="TNN47549.1"/>
    <property type="molecule type" value="Genomic_DNA"/>
</dbReference>
<sequence>MENNVYSFNQTIVSHSFVSFKVYCILCNSHCLNTTFSKSFHVHTEISVWSWKFGLKSWKSPGKVLEYSPGQHVYEPCCYVLGVRARRGMSSGQQTVISSVVTLATRRSKTRLHNHNRLPRYAPRVQHLL</sequence>
<name>A0A4Z2G1Y4_9TELE</name>
<accession>A0A4Z2G1Y4</accession>
<gene>
    <name evidence="1" type="ORF">EYF80_042270</name>
</gene>
<evidence type="ECO:0000313" key="1">
    <source>
        <dbReference type="EMBL" id="TNN47549.1"/>
    </source>
</evidence>
<dbReference type="AlphaFoldDB" id="A0A4Z2G1Y4"/>
<protein>
    <submittedName>
        <fullName evidence="1">Uncharacterized protein</fullName>
    </submittedName>
</protein>
<dbReference type="Proteomes" id="UP000314294">
    <property type="component" value="Unassembled WGS sequence"/>
</dbReference>
<organism evidence="1 2">
    <name type="scientific">Liparis tanakae</name>
    <name type="common">Tanaka's snailfish</name>
    <dbReference type="NCBI Taxonomy" id="230148"/>
    <lineage>
        <taxon>Eukaryota</taxon>
        <taxon>Metazoa</taxon>
        <taxon>Chordata</taxon>
        <taxon>Craniata</taxon>
        <taxon>Vertebrata</taxon>
        <taxon>Euteleostomi</taxon>
        <taxon>Actinopterygii</taxon>
        <taxon>Neopterygii</taxon>
        <taxon>Teleostei</taxon>
        <taxon>Neoteleostei</taxon>
        <taxon>Acanthomorphata</taxon>
        <taxon>Eupercaria</taxon>
        <taxon>Perciformes</taxon>
        <taxon>Cottioidei</taxon>
        <taxon>Cottales</taxon>
        <taxon>Liparidae</taxon>
        <taxon>Liparis</taxon>
    </lineage>
</organism>
<evidence type="ECO:0000313" key="2">
    <source>
        <dbReference type="Proteomes" id="UP000314294"/>
    </source>
</evidence>
<comment type="caution">
    <text evidence="1">The sequence shown here is derived from an EMBL/GenBank/DDBJ whole genome shotgun (WGS) entry which is preliminary data.</text>
</comment>
<proteinExistence type="predicted"/>